<feature type="site" description="Interaction with DNA" evidence="10">
    <location>
        <position position="165"/>
    </location>
</feature>
<dbReference type="Pfam" id="PF01131">
    <property type="entry name" value="Topoisom_bac"/>
    <property type="match status" value="1"/>
</dbReference>
<dbReference type="InterPro" id="IPR023405">
    <property type="entry name" value="Topo_IA_core_domain"/>
</dbReference>
<dbReference type="InterPro" id="IPR023406">
    <property type="entry name" value="Topo_IA_AS"/>
</dbReference>
<keyword evidence="4" id="KW-0863">Zinc-finger</keyword>
<dbReference type="PANTHER" id="PTHR11390">
    <property type="entry name" value="PROKARYOTIC DNA TOPOISOMERASE"/>
    <property type="match status" value="1"/>
</dbReference>
<feature type="site" description="Interaction with DNA" evidence="10">
    <location>
        <position position="52"/>
    </location>
</feature>
<keyword evidence="9 10" id="KW-0413">Isomerase</keyword>
<evidence type="ECO:0000259" key="12">
    <source>
        <dbReference type="PROSITE" id="PS52039"/>
    </source>
</evidence>
<organism evidence="13 14">
    <name type="scientific">Methanothermobacter tenebrarum</name>
    <dbReference type="NCBI Taxonomy" id="680118"/>
    <lineage>
        <taxon>Archaea</taxon>
        <taxon>Methanobacteriati</taxon>
        <taxon>Methanobacteriota</taxon>
        <taxon>Methanomada group</taxon>
        <taxon>Methanobacteria</taxon>
        <taxon>Methanobacteriales</taxon>
        <taxon>Methanobacteriaceae</taxon>
        <taxon>Methanothermobacter</taxon>
    </lineage>
</organism>
<sequence length="712" mass="81305">MDEVIICEKPRSSEKIAKALFPKAKKKKYKKTYYWEYQGEDKRTIIIPAVGHLYTLKPKNPSDELFFDLEWAPIPEVDKKKRYIKNYIDAIDSLAKNADKYFHACDYDIEGTLIGYNVLKHICGEEALQKTLRMKFSTLTKNDIIKAYENPIELDYGQVDSGIARHVLDFIFGVNISRSLMRSVKESTNRFIKLSAGRVQTPALSILVDREKAIRKFKPEPYWVIKAILEDGIIALNQRGRIFQENEVEGVLGTCKGKDAIVEEVKINMITRMPPAPFNLGGLQAEAYKVFGLSPKRTQSIAQNLYLEGYISYPRTSSQKLPKTIGYEKILKGLSEDPRFHEKIAKLERPLKPYEGEKEDEAHPAIHPTGLLPEKLGKYERKVYELIVYRFISAFGGKALIESMNTKLNIGGEIFKFSRKRVAKKGWMEQYPYQKIEDEKFPEFEEGEKVPVKEIIAEENETKPPARYNEASLIKEMEKRGLGTKSTRADIISILYDRKYIEGKKIRVTPLGENIIDTLKRYCEKITSEELTRQFEEELKKIMKGKTSKDKVIKKAEEEIISIIEEIENNKEEIGKHLYKAYQKGRIVGECPECGGNLLIRYSGKTKSSFVGCSSFPECRIVYPLPKGARILKSKCEKCGLPLISYGRPRQRACLDPKCGKGEKGKMEVVGKCPECGNDLVKRSGRYGEFIGCKGFPKCRFTASLEEVKGKG</sequence>
<keyword evidence="14" id="KW-1185">Reference proteome</keyword>
<evidence type="ECO:0000256" key="6">
    <source>
        <dbReference type="ARBA" id="ARBA00022842"/>
    </source>
</evidence>
<comment type="similarity">
    <text evidence="2 10">Belongs to the type IA topoisomerase family.</text>
</comment>
<feature type="active site" description="O-(5'-phospho-DNA)-tyrosine intermediate" evidence="10">
    <location>
        <position position="313"/>
    </location>
</feature>
<keyword evidence="3" id="KW-0479">Metal-binding</keyword>
<evidence type="ECO:0000256" key="5">
    <source>
        <dbReference type="ARBA" id="ARBA00022833"/>
    </source>
</evidence>
<accession>A0ABM7YFB1</accession>
<name>A0ABM7YFB1_9EURY</name>
<evidence type="ECO:0000313" key="13">
    <source>
        <dbReference type="EMBL" id="BDH79997.1"/>
    </source>
</evidence>
<comment type="catalytic activity">
    <reaction evidence="1 10">
        <text>ATP-independent breakage of single-stranded DNA, followed by passage and rejoining.</text>
        <dbReference type="EC" id="5.6.2.1"/>
    </reaction>
</comment>
<dbReference type="HAMAP" id="MF_00952">
    <property type="entry name" value="Topoisom_1_prok"/>
    <property type="match status" value="1"/>
</dbReference>
<dbReference type="Gene3D" id="2.70.20.10">
    <property type="entry name" value="Topoisomerase I, domain 3"/>
    <property type="match status" value="1"/>
</dbReference>
<dbReference type="Gene3D" id="3.30.65.10">
    <property type="entry name" value="Bacterial Topoisomerase I, domain 1"/>
    <property type="match status" value="2"/>
</dbReference>
<feature type="site" description="Interaction with DNA" evidence="10">
    <location>
        <position position="315"/>
    </location>
</feature>
<evidence type="ECO:0000256" key="2">
    <source>
        <dbReference type="ARBA" id="ARBA00009446"/>
    </source>
</evidence>
<dbReference type="EC" id="5.6.2.1" evidence="10"/>
<evidence type="ECO:0000256" key="1">
    <source>
        <dbReference type="ARBA" id="ARBA00000213"/>
    </source>
</evidence>
<evidence type="ECO:0000256" key="4">
    <source>
        <dbReference type="ARBA" id="ARBA00022771"/>
    </source>
</evidence>
<dbReference type="PRINTS" id="PR00417">
    <property type="entry name" value="PRTPISMRASEI"/>
</dbReference>
<dbReference type="SMART" id="SM00436">
    <property type="entry name" value="TOP1Bc"/>
    <property type="match status" value="1"/>
</dbReference>
<evidence type="ECO:0000313" key="14">
    <source>
        <dbReference type="Proteomes" id="UP000831817"/>
    </source>
</evidence>
<dbReference type="Gene3D" id="1.10.290.10">
    <property type="entry name" value="Topoisomerase I, domain 4"/>
    <property type="match status" value="1"/>
</dbReference>
<comment type="function">
    <text evidence="10">Releases the supercoiling and torsional tension of DNA, which is introduced during the DNA replication and transcription, by transiently cleaving and rejoining one strand of the DNA duplex. Introduces a single-strand break via transesterification at a target site in duplex DNA. The scissile phosphodiester is attacked by the catalytic tyrosine of the enzyme, resulting in the formation of a DNA-(5'-phosphotyrosyl)-enzyme intermediate and the expulsion of a 3'-OH DNA strand. The free DNA strand then undergoes passage around the unbroken strand, thus removing DNA supercoils. Finally, in the religation step, the DNA 3'-OH attacks the covalent intermediate to expel the active-site tyrosine and restore the DNA phosphodiester backbone.</text>
</comment>
<dbReference type="SUPFAM" id="SSF57783">
    <property type="entry name" value="Zinc beta-ribbon"/>
    <property type="match status" value="1"/>
</dbReference>
<evidence type="ECO:0000256" key="7">
    <source>
        <dbReference type="ARBA" id="ARBA00023029"/>
    </source>
</evidence>
<dbReference type="InterPro" id="IPR013497">
    <property type="entry name" value="Topo_IA_cen"/>
</dbReference>
<reference evidence="13 14" key="1">
    <citation type="submission" date="2022-04" db="EMBL/GenBank/DDBJ databases">
        <title>Complete genome of Methanothermobacter tenebrarum strain RMAS.</title>
        <authorList>
            <person name="Nakamura K."/>
            <person name="Oshima K."/>
            <person name="Hattori M."/>
            <person name="Kamagata Y."/>
            <person name="Takamizawa K."/>
        </authorList>
    </citation>
    <scope>NUCLEOTIDE SEQUENCE [LARGE SCALE GENOMIC DNA]</scope>
    <source>
        <strain evidence="13 14">RMAS</strain>
    </source>
</reference>
<dbReference type="Proteomes" id="UP000831817">
    <property type="component" value="Chromosome"/>
</dbReference>
<dbReference type="SMART" id="SM00493">
    <property type="entry name" value="TOPRIM"/>
    <property type="match status" value="1"/>
</dbReference>
<dbReference type="InterPro" id="IPR003602">
    <property type="entry name" value="Topo_IA_DNA-bd_dom"/>
</dbReference>
<dbReference type="GeneID" id="71965906"/>
<evidence type="ECO:0000259" key="11">
    <source>
        <dbReference type="PROSITE" id="PS50880"/>
    </source>
</evidence>
<evidence type="ECO:0000256" key="8">
    <source>
        <dbReference type="ARBA" id="ARBA00023125"/>
    </source>
</evidence>
<feature type="site" description="Interaction with DNA" evidence="10">
    <location>
        <position position="169"/>
    </location>
</feature>
<comment type="subunit">
    <text evidence="10">Monomer.</text>
</comment>
<dbReference type="InterPro" id="IPR006171">
    <property type="entry name" value="TOPRIM_dom"/>
</dbReference>
<dbReference type="EMBL" id="AP025698">
    <property type="protein sequence ID" value="BDH79997.1"/>
    <property type="molecule type" value="Genomic_DNA"/>
</dbReference>
<dbReference type="InterPro" id="IPR003601">
    <property type="entry name" value="Topo_IA_2"/>
</dbReference>
<dbReference type="InterPro" id="IPR013826">
    <property type="entry name" value="Topo_IA_cen_sub3"/>
</dbReference>
<dbReference type="CDD" id="cd00186">
    <property type="entry name" value="TOP1Ac"/>
    <property type="match status" value="1"/>
</dbReference>
<dbReference type="InterPro" id="IPR013824">
    <property type="entry name" value="Topo_IA_cen_sub1"/>
</dbReference>
<dbReference type="InterPro" id="IPR013498">
    <property type="entry name" value="Topo_IA_Znf"/>
</dbReference>
<comment type="caution">
    <text evidence="10">Lacks conserved residue(s) required for the propagation of feature annotation.</text>
</comment>
<feature type="site" description="Interaction with DNA" evidence="10">
    <location>
        <position position="498"/>
    </location>
</feature>
<dbReference type="InterPro" id="IPR013825">
    <property type="entry name" value="Topo_IA_cen_sub2"/>
</dbReference>
<feature type="domain" description="Topo IA-type catalytic" evidence="12">
    <location>
        <begin position="155"/>
        <end position="564"/>
    </location>
</feature>
<dbReference type="InterPro" id="IPR028612">
    <property type="entry name" value="Topoisom_1_IA"/>
</dbReference>
<dbReference type="PROSITE" id="PS52039">
    <property type="entry name" value="TOPO_IA_2"/>
    <property type="match status" value="1"/>
</dbReference>
<dbReference type="NCBIfam" id="TIGR01057">
    <property type="entry name" value="topA_arch"/>
    <property type="match status" value="1"/>
</dbReference>
<dbReference type="SMART" id="SM00437">
    <property type="entry name" value="TOP1Ac"/>
    <property type="match status" value="1"/>
</dbReference>
<keyword evidence="7 10" id="KW-0799">Topoisomerase</keyword>
<dbReference type="PROSITE" id="PS50880">
    <property type="entry name" value="TOPRIM"/>
    <property type="match status" value="1"/>
</dbReference>
<feature type="region of interest" description="Interaction with DNA" evidence="10">
    <location>
        <begin position="195"/>
        <end position="200"/>
    </location>
</feature>
<evidence type="ECO:0000256" key="10">
    <source>
        <dbReference type="HAMAP-Rule" id="MF_00952"/>
    </source>
</evidence>
<proteinExistence type="inferred from homology"/>
<dbReference type="PROSITE" id="PS00396">
    <property type="entry name" value="TOPO_IA_1"/>
    <property type="match status" value="1"/>
</dbReference>
<dbReference type="InterPro" id="IPR005739">
    <property type="entry name" value="TopoI_arch"/>
</dbReference>
<gene>
    <name evidence="10" type="primary">topA</name>
    <name evidence="13" type="ORF">MTTB_13760</name>
</gene>
<dbReference type="Gene3D" id="3.40.50.140">
    <property type="match status" value="1"/>
</dbReference>
<dbReference type="SUPFAM" id="SSF56712">
    <property type="entry name" value="Prokaryotic type I DNA topoisomerase"/>
    <property type="match status" value="1"/>
</dbReference>
<evidence type="ECO:0000256" key="9">
    <source>
        <dbReference type="ARBA" id="ARBA00023235"/>
    </source>
</evidence>
<evidence type="ECO:0000256" key="3">
    <source>
        <dbReference type="ARBA" id="ARBA00022723"/>
    </source>
</evidence>
<keyword evidence="5" id="KW-0862">Zinc</keyword>
<dbReference type="Gene3D" id="1.10.460.10">
    <property type="entry name" value="Topoisomerase I, domain 2"/>
    <property type="match status" value="1"/>
</dbReference>
<keyword evidence="8 10" id="KW-0238">DNA-binding</keyword>
<protein>
    <recommendedName>
        <fullName evidence="10">DNA topoisomerase 1</fullName>
        <ecNumber evidence="10">5.6.2.1</ecNumber>
    </recommendedName>
    <alternativeName>
        <fullName evidence="10">DNA topoisomerase I</fullName>
    </alternativeName>
</protein>
<dbReference type="PANTHER" id="PTHR11390:SF26">
    <property type="entry name" value="DNA TOPOISOMERASE 1"/>
    <property type="match status" value="1"/>
</dbReference>
<dbReference type="RefSeq" id="WP_248564303.1">
    <property type="nucleotide sequence ID" value="NZ_AP025698.1"/>
</dbReference>
<feature type="domain" description="Toprim" evidence="11">
    <location>
        <begin position="2"/>
        <end position="144"/>
    </location>
</feature>
<dbReference type="Pfam" id="PF01751">
    <property type="entry name" value="Toprim"/>
    <property type="match status" value="1"/>
</dbReference>
<dbReference type="InterPro" id="IPR000380">
    <property type="entry name" value="Topo_IA"/>
</dbReference>
<dbReference type="Pfam" id="PF01396">
    <property type="entry name" value="Zn_ribbon_Top1"/>
    <property type="match status" value="2"/>
</dbReference>
<keyword evidence="6" id="KW-0460">Magnesium</keyword>